<accession>A0ABQ9JRS4</accession>
<keyword evidence="2" id="KW-1185">Reference proteome</keyword>
<dbReference type="Proteomes" id="UP001162164">
    <property type="component" value="Unassembled WGS sequence"/>
</dbReference>
<name>A0ABQ9JRS4_9CUCU</name>
<reference evidence="1" key="1">
    <citation type="journal article" date="2023" name="Insect Mol. Biol.">
        <title>Genome sequencing provides insights into the evolution of gene families encoding plant cell wall-degrading enzymes in longhorned beetles.</title>
        <authorList>
            <person name="Shin N.R."/>
            <person name="Okamura Y."/>
            <person name="Kirsch R."/>
            <person name="Pauchet Y."/>
        </authorList>
    </citation>
    <scope>NUCLEOTIDE SEQUENCE</scope>
    <source>
        <strain evidence="1">MMC_N1</strain>
    </source>
</reference>
<proteinExistence type="predicted"/>
<sequence>MQGWPDPTFSEQELIRCPSVDPVRLASEDNYEPYLKKNIFMRSLGSVWLNVSSWYASQNTYVRMSLMSYVNQ</sequence>
<organism evidence="1 2">
    <name type="scientific">Molorchus minor</name>
    <dbReference type="NCBI Taxonomy" id="1323400"/>
    <lineage>
        <taxon>Eukaryota</taxon>
        <taxon>Metazoa</taxon>
        <taxon>Ecdysozoa</taxon>
        <taxon>Arthropoda</taxon>
        <taxon>Hexapoda</taxon>
        <taxon>Insecta</taxon>
        <taxon>Pterygota</taxon>
        <taxon>Neoptera</taxon>
        <taxon>Endopterygota</taxon>
        <taxon>Coleoptera</taxon>
        <taxon>Polyphaga</taxon>
        <taxon>Cucujiformia</taxon>
        <taxon>Chrysomeloidea</taxon>
        <taxon>Cerambycidae</taxon>
        <taxon>Lamiinae</taxon>
        <taxon>Monochamini</taxon>
        <taxon>Molorchus</taxon>
    </lineage>
</organism>
<dbReference type="EMBL" id="JAPWTJ010000251">
    <property type="protein sequence ID" value="KAJ8980579.1"/>
    <property type="molecule type" value="Genomic_DNA"/>
</dbReference>
<protein>
    <submittedName>
        <fullName evidence="1">Uncharacterized protein</fullName>
    </submittedName>
</protein>
<evidence type="ECO:0000313" key="2">
    <source>
        <dbReference type="Proteomes" id="UP001162164"/>
    </source>
</evidence>
<comment type="caution">
    <text evidence="1">The sequence shown here is derived from an EMBL/GenBank/DDBJ whole genome shotgun (WGS) entry which is preliminary data.</text>
</comment>
<evidence type="ECO:0000313" key="1">
    <source>
        <dbReference type="EMBL" id="KAJ8980579.1"/>
    </source>
</evidence>
<gene>
    <name evidence="1" type="ORF">NQ317_018706</name>
</gene>